<dbReference type="PANTHER" id="PTHR30420:SF1">
    <property type="entry name" value="ARGININE N-SUCCINYLTRANSFERASE"/>
    <property type="match status" value="1"/>
</dbReference>
<accession>A0A1H7GRN4</accession>
<evidence type="ECO:0000256" key="2">
    <source>
        <dbReference type="ARBA" id="ARBA00022679"/>
    </source>
</evidence>
<dbReference type="SUPFAM" id="SSF55729">
    <property type="entry name" value="Acyl-CoA N-acyltransferases (Nat)"/>
    <property type="match status" value="1"/>
</dbReference>
<dbReference type="GO" id="GO:0008791">
    <property type="term" value="F:arginine N-succinyltransferase activity"/>
    <property type="evidence" value="ECO:0007669"/>
    <property type="project" value="InterPro"/>
</dbReference>
<name>A0A1H7GRN4_9GAMM</name>
<keyword evidence="3" id="KW-0012">Acyltransferase</keyword>
<dbReference type="InterPro" id="IPR017651">
    <property type="entry name" value="Arg/Orn_succinylTfrase_asu"/>
</dbReference>
<dbReference type="InterPro" id="IPR016181">
    <property type="entry name" value="Acyl_CoA_acyltransferase"/>
</dbReference>
<keyword evidence="1" id="KW-0056">Arginine metabolism</keyword>
<dbReference type="InterPro" id="IPR007041">
    <property type="entry name" value="Arg_succinylTrfase_AstA/AruG"/>
</dbReference>
<dbReference type="RefSeq" id="WP_074864650.1">
    <property type="nucleotide sequence ID" value="NZ_FOAS01000002.1"/>
</dbReference>
<sequence length="340" mass="37135">MLVMRPAQLSDLAQVRKLAAASLIGVTSLPDDDERLREKILASEASFTSDVSFNGEESYFFVLEDLTRGELVGCSGIVASAGYSEPFYSFRNETFVHASRELKIHNKIHVLSLCHDLTGNSLLTSFFVEPGAAAQHDAAAELNSRSRLLFVATHPERFADSVVVEIVGFSDEQGQSPFWDAVGKNFFDMSYEEAEVLCGQKSRTFLAELMPSYPIYVPLLSDAAQESMGQVHPGAEINFDILMREGFETDHYIDIFDGGPTLHARCDSIRSIAQSRLAAVMVGEPSANGRPYLVAHGRLQDFRAIVATLDWAPGRPVTLSAAQAEALGVEKGSNVRLVAV</sequence>
<dbReference type="Gene3D" id="2.40.40.20">
    <property type="match status" value="1"/>
</dbReference>
<dbReference type="Proteomes" id="UP000185766">
    <property type="component" value="Unassembled WGS sequence"/>
</dbReference>
<dbReference type="Pfam" id="PF04958">
    <property type="entry name" value="AstA"/>
    <property type="match status" value="1"/>
</dbReference>
<evidence type="ECO:0000256" key="1">
    <source>
        <dbReference type="ARBA" id="ARBA00022503"/>
    </source>
</evidence>
<proteinExistence type="predicted"/>
<organism evidence="4 5">
    <name type="scientific">Atopomonas hussainii</name>
    <dbReference type="NCBI Taxonomy" id="1429083"/>
    <lineage>
        <taxon>Bacteria</taxon>
        <taxon>Pseudomonadati</taxon>
        <taxon>Pseudomonadota</taxon>
        <taxon>Gammaproteobacteria</taxon>
        <taxon>Pseudomonadales</taxon>
        <taxon>Pseudomonadaceae</taxon>
        <taxon>Atopomonas</taxon>
    </lineage>
</organism>
<keyword evidence="5" id="KW-1185">Reference proteome</keyword>
<dbReference type="NCBIfam" id="TIGR03245">
    <property type="entry name" value="arg_AOST_alph"/>
    <property type="match status" value="1"/>
</dbReference>
<dbReference type="EMBL" id="FOAS01000002">
    <property type="protein sequence ID" value="SEK39662.1"/>
    <property type="molecule type" value="Genomic_DNA"/>
</dbReference>
<dbReference type="GO" id="GO:0006527">
    <property type="term" value="P:L-arginine catabolic process"/>
    <property type="evidence" value="ECO:0007669"/>
    <property type="project" value="InterPro"/>
</dbReference>
<keyword evidence="2 4" id="KW-0808">Transferase</keyword>
<gene>
    <name evidence="4" type="ORF">SAMN05216214_102136</name>
</gene>
<evidence type="ECO:0000256" key="3">
    <source>
        <dbReference type="ARBA" id="ARBA00023315"/>
    </source>
</evidence>
<dbReference type="AlphaFoldDB" id="A0A1H7GRN4"/>
<reference evidence="4 5" key="1">
    <citation type="submission" date="2016-10" db="EMBL/GenBank/DDBJ databases">
        <authorList>
            <person name="de Groot N.N."/>
        </authorList>
    </citation>
    <scope>NUCLEOTIDE SEQUENCE [LARGE SCALE GENOMIC DNA]</scope>
    <source>
        <strain evidence="4 5">JCM 19513</strain>
    </source>
</reference>
<evidence type="ECO:0000313" key="5">
    <source>
        <dbReference type="Proteomes" id="UP000185766"/>
    </source>
</evidence>
<evidence type="ECO:0000313" key="4">
    <source>
        <dbReference type="EMBL" id="SEK39662.1"/>
    </source>
</evidence>
<protein>
    <submittedName>
        <fullName evidence="4">Arginine N-succinyltransferase</fullName>
    </submittedName>
</protein>
<dbReference type="NCBIfam" id="TIGR03243">
    <property type="entry name" value="arg_catab_AOST"/>
    <property type="match status" value="1"/>
</dbReference>
<dbReference type="PANTHER" id="PTHR30420">
    <property type="entry name" value="N-SUCCINYLARGININE DIHYDROLASE"/>
    <property type="match status" value="1"/>
</dbReference>
<dbReference type="STRING" id="1429083.GCA_001885685_02902"/>